<proteinExistence type="predicted"/>
<dbReference type="PROSITE" id="PS51819">
    <property type="entry name" value="VOC"/>
    <property type="match status" value="1"/>
</dbReference>
<evidence type="ECO:0000313" key="3">
    <source>
        <dbReference type="Proteomes" id="UP001178354"/>
    </source>
</evidence>
<evidence type="ECO:0000313" key="2">
    <source>
        <dbReference type="EMBL" id="MDP1521099.1"/>
    </source>
</evidence>
<protein>
    <submittedName>
        <fullName evidence="2">VOC family protein</fullName>
    </submittedName>
</protein>
<accession>A0AAW8B4F9</accession>
<keyword evidence="3" id="KW-1185">Reference proteome</keyword>
<dbReference type="Proteomes" id="UP001178354">
    <property type="component" value="Unassembled WGS sequence"/>
</dbReference>
<dbReference type="InterPro" id="IPR004360">
    <property type="entry name" value="Glyas_Fos-R_dOase_dom"/>
</dbReference>
<sequence length="138" mass="15647">MDPVFPRLTHIALHVEDMDACVAFYQYYCDMEICHARNNGQQRIVWLAESGREKDFIFVLMDGGRNLALPDDDYRHFGFAVPSREAVDDLAERANARGELVWPPREEPFPVGYYCGLQDPNGNYVEFSYGQPLGPGAG</sequence>
<dbReference type="EMBL" id="JAUUUU010000004">
    <property type="protein sequence ID" value="MDP1521099.1"/>
    <property type="molecule type" value="Genomic_DNA"/>
</dbReference>
<name>A0AAW8B4F9_9GAMM</name>
<dbReference type="InterPro" id="IPR029068">
    <property type="entry name" value="Glyas_Bleomycin-R_OHBP_Dase"/>
</dbReference>
<comment type="caution">
    <text evidence="2">The sequence shown here is derived from an EMBL/GenBank/DDBJ whole genome shotgun (WGS) entry which is preliminary data.</text>
</comment>
<dbReference type="AlphaFoldDB" id="A0AAW8B4F9"/>
<dbReference type="PANTHER" id="PTHR41294:SF1">
    <property type="entry name" value="CADMIUM-INDUCED PROTEIN CADI"/>
    <property type="match status" value="1"/>
</dbReference>
<dbReference type="RefSeq" id="WP_305170760.1">
    <property type="nucleotide sequence ID" value="NZ_JAUUUU010000004.1"/>
</dbReference>
<reference evidence="2" key="2">
    <citation type="submission" date="2023-08" db="EMBL/GenBank/DDBJ databases">
        <authorList>
            <person name="Luo J."/>
        </authorList>
    </citation>
    <scope>NUCLEOTIDE SEQUENCE</scope>
    <source>
        <strain evidence="2">DSM 25064</strain>
    </source>
</reference>
<dbReference type="PANTHER" id="PTHR41294">
    <property type="entry name" value="CADMIUM-INDUCED PROTEIN CADI"/>
    <property type="match status" value="1"/>
</dbReference>
<dbReference type="Pfam" id="PF00903">
    <property type="entry name" value="Glyoxalase"/>
    <property type="match status" value="1"/>
</dbReference>
<dbReference type="InterPro" id="IPR037523">
    <property type="entry name" value="VOC_core"/>
</dbReference>
<evidence type="ECO:0000259" key="1">
    <source>
        <dbReference type="PROSITE" id="PS51819"/>
    </source>
</evidence>
<dbReference type="GO" id="GO:0046686">
    <property type="term" value="P:response to cadmium ion"/>
    <property type="evidence" value="ECO:0007669"/>
    <property type="project" value="TreeGrafter"/>
</dbReference>
<dbReference type="InterPro" id="IPR052393">
    <property type="entry name" value="Cadmium-induced_rsp"/>
</dbReference>
<gene>
    <name evidence="2" type="ORF">Q8A57_08975</name>
</gene>
<dbReference type="CDD" id="cd06587">
    <property type="entry name" value="VOC"/>
    <property type="match status" value="1"/>
</dbReference>
<reference evidence="2" key="1">
    <citation type="journal article" date="2010" name="Int. J. Syst. Evol. Microbiol.">
        <title>Porticoccus litoralis gen. nov., sp. nov., a gammaproteobacterium isolated from the Yellow Sea.</title>
        <authorList>
            <person name="Oh H.M."/>
            <person name="Kim H."/>
            <person name="Kim K.M."/>
            <person name="Min G.S."/>
            <person name="Cho J.C."/>
        </authorList>
    </citation>
    <scope>NUCLEOTIDE SEQUENCE</scope>
    <source>
        <strain evidence="2">DSM 25064</strain>
    </source>
</reference>
<dbReference type="Gene3D" id="3.10.180.10">
    <property type="entry name" value="2,3-Dihydroxybiphenyl 1,2-Dioxygenase, domain 1"/>
    <property type="match status" value="1"/>
</dbReference>
<organism evidence="2 3">
    <name type="scientific">Porticoccus litoralis</name>
    <dbReference type="NCBI Taxonomy" id="434086"/>
    <lineage>
        <taxon>Bacteria</taxon>
        <taxon>Pseudomonadati</taxon>
        <taxon>Pseudomonadota</taxon>
        <taxon>Gammaproteobacteria</taxon>
        <taxon>Cellvibrionales</taxon>
        <taxon>Porticoccaceae</taxon>
        <taxon>Porticoccus</taxon>
    </lineage>
</organism>
<feature type="domain" description="VOC" evidence="1">
    <location>
        <begin position="7"/>
        <end position="130"/>
    </location>
</feature>
<dbReference type="SUPFAM" id="SSF54593">
    <property type="entry name" value="Glyoxalase/Bleomycin resistance protein/Dihydroxybiphenyl dioxygenase"/>
    <property type="match status" value="1"/>
</dbReference>